<keyword evidence="3" id="KW-1185">Reference proteome</keyword>
<evidence type="ECO:0000313" key="2">
    <source>
        <dbReference type="EMBL" id="GFY51738.1"/>
    </source>
</evidence>
<dbReference type="EMBL" id="BMAV01008283">
    <property type="protein sequence ID" value="GFY51738.1"/>
    <property type="molecule type" value="Genomic_DNA"/>
</dbReference>
<dbReference type="Proteomes" id="UP000886998">
    <property type="component" value="Unassembled WGS sequence"/>
</dbReference>
<accession>A0A8X7C2I2</accession>
<reference evidence="2" key="1">
    <citation type="submission" date="2020-08" db="EMBL/GenBank/DDBJ databases">
        <title>Multicomponent nature underlies the extraordinary mechanical properties of spider dragline silk.</title>
        <authorList>
            <person name="Kono N."/>
            <person name="Nakamura H."/>
            <person name="Mori M."/>
            <person name="Yoshida Y."/>
            <person name="Ohtoshi R."/>
            <person name="Malay A.D."/>
            <person name="Moran D.A.P."/>
            <person name="Tomita M."/>
            <person name="Numata K."/>
            <person name="Arakawa K."/>
        </authorList>
    </citation>
    <scope>NUCLEOTIDE SEQUENCE</scope>
</reference>
<evidence type="ECO:0000256" key="1">
    <source>
        <dbReference type="SAM" id="MobiDB-lite"/>
    </source>
</evidence>
<sequence>MSDYRELDFSPTRQAKICCLRKSLEIQSLVSQPFKVILDESLEVPPTHRNSFSEIYRMSTQAMAMKRRKCCNQERLYGRTSGPVPRESFRATNWSTRKKVHRERFRATNVSPGKKVPRKGLELQTSPQERFRATNRPQERRYPEKGLGATNQSSRKKFRDKGLSKKGSQGKGFRAFKPAPRRKEV</sequence>
<dbReference type="AlphaFoldDB" id="A0A8X7C2I2"/>
<name>A0A8X7C2I2_9ARAC</name>
<feature type="compositionally biased region" description="Basic and acidic residues" evidence="1">
    <location>
        <begin position="129"/>
        <end position="144"/>
    </location>
</feature>
<evidence type="ECO:0000313" key="3">
    <source>
        <dbReference type="Proteomes" id="UP000886998"/>
    </source>
</evidence>
<gene>
    <name evidence="2" type="ORF">TNIN_419251</name>
</gene>
<proteinExistence type="predicted"/>
<feature type="region of interest" description="Disordered" evidence="1">
    <location>
        <begin position="98"/>
        <end position="185"/>
    </location>
</feature>
<protein>
    <submittedName>
        <fullName evidence="2">Uncharacterized protein</fullName>
    </submittedName>
</protein>
<organism evidence="2 3">
    <name type="scientific">Trichonephila inaurata madagascariensis</name>
    <dbReference type="NCBI Taxonomy" id="2747483"/>
    <lineage>
        <taxon>Eukaryota</taxon>
        <taxon>Metazoa</taxon>
        <taxon>Ecdysozoa</taxon>
        <taxon>Arthropoda</taxon>
        <taxon>Chelicerata</taxon>
        <taxon>Arachnida</taxon>
        <taxon>Araneae</taxon>
        <taxon>Araneomorphae</taxon>
        <taxon>Entelegynae</taxon>
        <taxon>Araneoidea</taxon>
        <taxon>Nephilidae</taxon>
        <taxon>Trichonephila</taxon>
        <taxon>Trichonephila inaurata</taxon>
    </lineage>
</organism>
<comment type="caution">
    <text evidence="2">The sequence shown here is derived from an EMBL/GenBank/DDBJ whole genome shotgun (WGS) entry which is preliminary data.</text>
</comment>